<dbReference type="EMBL" id="JBFCZG010000009">
    <property type="protein sequence ID" value="KAL3418622.1"/>
    <property type="molecule type" value="Genomic_DNA"/>
</dbReference>
<feature type="region of interest" description="Disordered" evidence="1">
    <location>
        <begin position="98"/>
        <end position="167"/>
    </location>
</feature>
<feature type="region of interest" description="Disordered" evidence="1">
    <location>
        <begin position="250"/>
        <end position="367"/>
    </location>
</feature>
<gene>
    <name evidence="2" type="ORF">PVAG01_10338</name>
</gene>
<sequence>MAPVPSEATKKWLEEYGDSYSMFNNNVTSYHQLATLRKQAQSTDLHARRCASYHIGDPQFDQIVWREAQAVTSDRVHVQDIRDRDHGDNDVNIIQPRARSDVSSVSHSSLQLADKHQKNPVGGPRGPIVSEKAAVEAESPILQDDSDGTHRVQGPPESYQREGEERHVANLTSSTGLRQRCGNCVLQEKRSAKALEQDLLNTSEVTPKTLAKEQRQSLIKNPEGPFKEPAHTPAQVPEKAAAMGLENLPEHVQETKLDETVEEVSENSSERAHGNAVTPPTEAAEASSQVAEADLVDPRDTSPDPLSYFGPIFVYGMYAGDHTKPLEPEKPVESNPTQPFAKPSNISGGKDVGPVGNQGSKTDHEEE</sequence>
<feature type="region of interest" description="Disordered" evidence="1">
    <location>
        <begin position="206"/>
        <end position="236"/>
    </location>
</feature>
<reference evidence="2 3" key="1">
    <citation type="submission" date="2024-06" db="EMBL/GenBank/DDBJ databases">
        <title>Complete genome of Phlyctema vagabunda strain 19-DSS-EL-015.</title>
        <authorList>
            <person name="Fiorenzani C."/>
        </authorList>
    </citation>
    <scope>NUCLEOTIDE SEQUENCE [LARGE SCALE GENOMIC DNA]</scope>
    <source>
        <strain evidence="2 3">19-DSS-EL-015</strain>
    </source>
</reference>
<accession>A0ABR4P5M4</accession>
<feature type="compositionally biased region" description="Basic and acidic residues" evidence="1">
    <location>
        <begin position="250"/>
        <end position="259"/>
    </location>
</feature>
<organism evidence="2 3">
    <name type="scientific">Phlyctema vagabunda</name>
    <dbReference type="NCBI Taxonomy" id="108571"/>
    <lineage>
        <taxon>Eukaryota</taxon>
        <taxon>Fungi</taxon>
        <taxon>Dikarya</taxon>
        <taxon>Ascomycota</taxon>
        <taxon>Pezizomycotina</taxon>
        <taxon>Leotiomycetes</taxon>
        <taxon>Helotiales</taxon>
        <taxon>Dermateaceae</taxon>
        <taxon>Phlyctema</taxon>
    </lineage>
</organism>
<evidence type="ECO:0000313" key="2">
    <source>
        <dbReference type="EMBL" id="KAL3418622.1"/>
    </source>
</evidence>
<feature type="compositionally biased region" description="Low complexity" evidence="1">
    <location>
        <begin position="282"/>
        <end position="293"/>
    </location>
</feature>
<name>A0ABR4P5M4_9HELO</name>
<comment type="caution">
    <text evidence="2">The sequence shown here is derived from an EMBL/GenBank/DDBJ whole genome shotgun (WGS) entry which is preliminary data.</text>
</comment>
<evidence type="ECO:0000313" key="3">
    <source>
        <dbReference type="Proteomes" id="UP001629113"/>
    </source>
</evidence>
<protein>
    <submittedName>
        <fullName evidence="2">Uncharacterized protein</fullName>
    </submittedName>
</protein>
<proteinExistence type="predicted"/>
<keyword evidence="3" id="KW-1185">Reference proteome</keyword>
<feature type="compositionally biased region" description="Basic and acidic residues" evidence="1">
    <location>
        <begin position="321"/>
        <end position="332"/>
    </location>
</feature>
<dbReference type="Proteomes" id="UP001629113">
    <property type="component" value="Unassembled WGS sequence"/>
</dbReference>
<evidence type="ECO:0000256" key="1">
    <source>
        <dbReference type="SAM" id="MobiDB-lite"/>
    </source>
</evidence>